<dbReference type="Proteomes" id="UP000001055">
    <property type="component" value="Unassembled WGS sequence"/>
</dbReference>
<dbReference type="InParanoid" id="Q0UMP2"/>
<dbReference type="GeneID" id="5974219"/>
<accession>Q0UMP2</accession>
<organism evidence="2 3">
    <name type="scientific">Phaeosphaeria nodorum (strain SN15 / ATCC MYA-4574 / FGSC 10173)</name>
    <name type="common">Glume blotch fungus</name>
    <name type="synonym">Parastagonospora nodorum</name>
    <dbReference type="NCBI Taxonomy" id="321614"/>
    <lineage>
        <taxon>Eukaryota</taxon>
        <taxon>Fungi</taxon>
        <taxon>Dikarya</taxon>
        <taxon>Ascomycota</taxon>
        <taxon>Pezizomycotina</taxon>
        <taxon>Dothideomycetes</taxon>
        <taxon>Pleosporomycetidae</taxon>
        <taxon>Pleosporales</taxon>
        <taxon>Pleosporineae</taxon>
        <taxon>Phaeosphaeriaceae</taxon>
        <taxon>Parastagonospora</taxon>
    </lineage>
</organism>
<evidence type="ECO:0000313" key="3">
    <source>
        <dbReference type="Proteomes" id="UP000001055"/>
    </source>
</evidence>
<dbReference type="RefSeq" id="XP_001797329.1">
    <property type="nucleotide sequence ID" value="XM_001797277.1"/>
</dbReference>
<evidence type="ECO:0000256" key="1">
    <source>
        <dbReference type="SAM" id="MobiDB-lite"/>
    </source>
</evidence>
<gene>
    <name evidence="2" type="ORF">SNOG_06972</name>
</gene>
<evidence type="ECO:0000313" key="2">
    <source>
        <dbReference type="EMBL" id="EAT85623.1"/>
    </source>
</evidence>
<reference evidence="3" key="1">
    <citation type="journal article" date="2007" name="Plant Cell">
        <title>Dothideomycete-plant interactions illuminated by genome sequencing and EST analysis of the wheat pathogen Stagonospora nodorum.</title>
        <authorList>
            <person name="Hane J.K."/>
            <person name="Lowe R.G."/>
            <person name="Solomon P.S."/>
            <person name="Tan K.C."/>
            <person name="Schoch C.L."/>
            <person name="Spatafora J.W."/>
            <person name="Crous P.W."/>
            <person name="Kodira C."/>
            <person name="Birren B.W."/>
            <person name="Galagan J.E."/>
            <person name="Torriani S.F."/>
            <person name="McDonald B.A."/>
            <person name="Oliver R.P."/>
        </authorList>
    </citation>
    <scope>NUCLEOTIDE SEQUENCE [LARGE SCALE GENOMIC DNA]</scope>
    <source>
        <strain evidence="3">SN15 / ATCC MYA-4574 / FGSC 10173</strain>
    </source>
</reference>
<feature type="region of interest" description="Disordered" evidence="1">
    <location>
        <begin position="1"/>
        <end position="62"/>
    </location>
</feature>
<dbReference type="KEGG" id="pno:SNOG_06972"/>
<sequence length="170" mass="19159">MPRRPKIVNKNDAPAAWSKRARADLRSITPPENLRNRPHAPKKEIPSSPDERVPRDRRTENEEPRSLVFEILVLVVARTRSNRMRLAHVNTSTCFSLHPDVNSKIAFTKVPFTSLVLPPPWHFISPTATSSRTCLPRPGEHKRPPAVSSIVPIARPNPGSKSRYFDLAPS</sequence>
<feature type="region of interest" description="Disordered" evidence="1">
    <location>
        <begin position="134"/>
        <end position="170"/>
    </location>
</feature>
<dbReference type="EMBL" id="CH445334">
    <property type="protein sequence ID" value="EAT85623.1"/>
    <property type="molecule type" value="Genomic_DNA"/>
</dbReference>
<feature type="compositionally biased region" description="Basic and acidic residues" evidence="1">
    <location>
        <begin position="41"/>
        <end position="62"/>
    </location>
</feature>
<dbReference type="AlphaFoldDB" id="Q0UMP2"/>
<protein>
    <submittedName>
        <fullName evidence="2">Uncharacterized protein</fullName>
    </submittedName>
</protein>
<proteinExistence type="predicted"/>
<name>Q0UMP2_PHANO</name>